<dbReference type="CDD" id="cd23817">
    <property type="entry name" value="RWD-RWDD4"/>
    <property type="match status" value="1"/>
</dbReference>
<dbReference type="InterPro" id="IPR016135">
    <property type="entry name" value="UBQ-conjugating_enzyme/RWD"/>
</dbReference>
<evidence type="ECO:0000259" key="2">
    <source>
        <dbReference type="PROSITE" id="PS50908"/>
    </source>
</evidence>
<reference evidence="3" key="2">
    <citation type="submission" date="2022-10" db="EMBL/GenBank/DDBJ databases">
        <authorList>
            <consortium name="ENA_rothamsted_submissions"/>
            <consortium name="culmorum"/>
            <person name="King R."/>
        </authorList>
    </citation>
    <scope>NUCLEOTIDE SEQUENCE</scope>
</reference>
<keyword evidence="1" id="KW-0175">Coiled coil</keyword>
<dbReference type="PANTHER" id="PTHR21275">
    <property type="entry name" value="RWD DOMAIN-CONTAINING PROTEIN 4"/>
    <property type="match status" value="1"/>
</dbReference>
<protein>
    <recommendedName>
        <fullName evidence="2">RWD domain-containing protein</fullName>
    </recommendedName>
</protein>
<dbReference type="Gene3D" id="3.10.110.10">
    <property type="entry name" value="Ubiquitin Conjugating Enzyme"/>
    <property type="match status" value="1"/>
</dbReference>
<dbReference type="SMART" id="SM00591">
    <property type="entry name" value="RWD"/>
    <property type="match status" value="1"/>
</dbReference>
<proteinExistence type="predicted"/>
<dbReference type="SUPFAM" id="SSF54495">
    <property type="entry name" value="UBC-like"/>
    <property type="match status" value="1"/>
</dbReference>
<dbReference type="InterPro" id="IPR006575">
    <property type="entry name" value="RWD_dom"/>
</dbReference>
<feature type="coiled-coil region" evidence="1">
    <location>
        <begin position="99"/>
        <end position="126"/>
    </location>
</feature>
<dbReference type="PROSITE" id="PS50908">
    <property type="entry name" value="RWD"/>
    <property type="match status" value="1"/>
</dbReference>
<dbReference type="Pfam" id="PF05773">
    <property type="entry name" value="RWD"/>
    <property type="match status" value="1"/>
</dbReference>
<dbReference type="InterPro" id="IPR042770">
    <property type="entry name" value="RWDD4"/>
</dbReference>
<sequence length="200" mass="22967">MTDLLEQQAEELEALASIYEGDNFFKQLNNTTFQYKYGDENDKYTFNVEVTWTEEYPNVLPKISLDTYYNRTISAAFKTKIIDILNAEGESWLGCGMTYTLFECLKEKLTELFAELEEESQNQKVDNVADNMAAIQLKSSAEPQGKAQVNKKEQLTKAQKKKLWERSDNKGNKVRGWDWVDIIRHLSQTGGKDDVPPTSV</sequence>
<gene>
    <name evidence="3" type="ORF">CHIRRI_LOCUS6371</name>
</gene>
<feature type="domain" description="RWD" evidence="2">
    <location>
        <begin position="10"/>
        <end position="112"/>
    </location>
</feature>
<dbReference type="PANTHER" id="PTHR21275:SF1">
    <property type="entry name" value="RWD DOMAIN-CONTAINING PROTEIN 4"/>
    <property type="match status" value="1"/>
</dbReference>
<dbReference type="EMBL" id="OU895878">
    <property type="protein sequence ID" value="CAG9803471.1"/>
    <property type="molecule type" value="Genomic_DNA"/>
</dbReference>
<organism evidence="3 4">
    <name type="scientific">Chironomus riparius</name>
    <dbReference type="NCBI Taxonomy" id="315576"/>
    <lineage>
        <taxon>Eukaryota</taxon>
        <taxon>Metazoa</taxon>
        <taxon>Ecdysozoa</taxon>
        <taxon>Arthropoda</taxon>
        <taxon>Hexapoda</taxon>
        <taxon>Insecta</taxon>
        <taxon>Pterygota</taxon>
        <taxon>Neoptera</taxon>
        <taxon>Endopterygota</taxon>
        <taxon>Diptera</taxon>
        <taxon>Nematocera</taxon>
        <taxon>Chironomoidea</taxon>
        <taxon>Chironomidae</taxon>
        <taxon>Chironominae</taxon>
        <taxon>Chironomus</taxon>
    </lineage>
</organism>
<reference evidence="3" key="1">
    <citation type="submission" date="2022-01" db="EMBL/GenBank/DDBJ databases">
        <authorList>
            <person name="King R."/>
        </authorList>
    </citation>
    <scope>NUCLEOTIDE SEQUENCE</scope>
</reference>
<dbReference type="AlphaFoldDB" id="A0A9N9WTG0"/>
<dbReference type="Proteomes" id="UP001153620">
    <property type="component" value="Chromosome 2"/>
</dbReference>
<evidence type="ECO:0000313" key="3">
    <source>
        <dbReference type="EMBL" id="CAG9803471.1"/>
    </source>
</evidence>
<evidence type="ECO:0000256" key="1">
    <source>
        <dbReference type="SAM" id="Coils"/>
    </source>
</evidence>
<keyword evidence="4" id="KW-1185">Reference proteome</keyword>
<accession>A0A9N9WTG0</accession>
<dbReference type="OrthoDB" id="10045773at2759"/>
<evidence type="ECO:0000313" key="4">
    <source>
        <dbReference type="Proteomes" id="UP001153620"/>
    </source>
</evidence>
<name>A0A9N9WTG0_9DIPT</name>